<sequence length="152" mass="16788">MAITPTLDGMLFTVPFTSTTDFTELADNCERFVEVIVECDDPAQKMALCGRLSACLDLLQPTLLEPIPTYLVASLTVEEIPADLPTLEMEADQLGDYCQALTQLLLSGSLATKTERTIRDLLYQLVFYFAGTLKAPRWLKTEDGIVSLEGAY</sequence>
<dbReference type="RefSeq" id="WP_125354352.1">
    <property type="nucleotide sequence ID" value="NZ_JALIGE010000074.1"/>
</dbReference>
<reference evidence="1 2" key="1">
    <citation type="submission" date="2022-04" db="EMBL/GenBank/DDBJ databases">
        <title>Proposal of a three novel species of Scandinavium, Scandinavium hiltneri, Scandinavium manionii, Scandinavium tedordense.</title>
        <authorList>
            <person name="Maddock D.W."/>
            <person name="Brady C.L."/>
            <person name="Denman S."/>
            <person name="Arnold D."/>
        </authorList>
    </citation>
    <scope>NUCLEOTIDE SEQUENCE [LARGE SCALE GENOMIC DNA]</scope>
    <source>
        <strain evidence="1 2">H11S7</strain>
    </source>
</reference>
<keyword evidence="2" id="KW-1185">Reference proteome</keyword>
<gene>
    <name evidence="1" type="ORF">MUU47_14205</name>
</gene>
<protein>
    <submittedName>
        <fullName evidence="1">Uncharacterized protein</fullName>
    </submittedName>
</protein>
<name>A0ABT2E2Z6_9ENTR</name>
<dbReference type="Proteomes" id="UP001205357">
    <property type="component" value="Unassembled WGS sequence"/>
</dbReference>
<accession>A0ABT2E2Z6</accession>
<organism evidence="1 2">
    <name type="scientific">Scandinavium hiltneri</name>
    <dbReference type="NCBI Taxonomy" id="2926519"/>
    <lineage>
        <taxon>Bacteria</taxon>
        <taxon>Pseudomonadati</taxon>
        <taxon>Pseudomonadota</taxon>
        <taxon>Gammaproteobacteria</taxon>
        <taxon>Enterobacterales</taxon>
        <taxon>Enterobacteriaceae</taxon>
        <taxon>Scandinavium</taxon>
    </lineage>
</organism>
<evidence type="ECO:0000313" key="1">
    <source>
        <dbReference type="EMBL" id="MCS2162249.1"/>
    </source>
</evidence>
<proteinExistence type="predicted"/>
<evidence type="ECO:0000313" key="2">
    <source>
        <dbReference type="Proteomes" id="UP001205357"/>
    </source>
</evidence>
<dbReference type="EMBL" id="JALIGE010000074">
    <property type="protein sequence ID" value="MCS2162249.1"/>
    <property type="molecule type" value="Genomic_DNA"/>
</dbReference>
<comment type="caution">
    <text evidence="1">The sequence shown here is derived from an EMBL/GenBank/DDBJ whole genome shotgun (WGS) entry which is preliminary data.</text>
</comment>